<accession>T1HS39</accession>
<protein>
    <submittedName>
        <fullName evidence="6">Uncharacterized protein</fullName>
    </submittedName>
</protein>
<sequence>MPLVPSLTAEDVMTKEVICLPSITNPKILFDFVQRYDHLGFPVVNSRNIVRAYDGSATKTIGFICRNDIYRILNPDRRQSFSSAAVRNTTLSRAYELFVTLGLQHLLVVDNQNYLVGLITRKDLAAIRFEMLFFNARLSRARIEYSKEEEEIHD</sequence>
<evidence type="ECO:0000313" key="7">
    <source>
        <dbReference type="Proteomes" id="UP000015103"/>
    </source>
</evidence>
<evidence type="ECO:0000313" key="6">
    <source>
        <dbReference type="EnsemblMetazoa" id="RPRC006859-PA"/>
    </source>
</evidence>
<dbReference type="GO" id="GO:0015108">
    <property type="term" value="F:chloride transmembrane transporter activity"/>
    <property type="evidence" value="ECO:0007669"/>
    <property type="project" value="TreeGrafter"/>
</dbReference>
<name>T1HS39_RHOPR</name>
<dbReference type="CDD" id="cd04591">
    <property type="entry name" value="CBS_pair_voltage-gated_CLC_euk_bac"/>
    <property type="match status" value="1"/>
</dbReference>
<dbReference type="Gene3D" id="3.10.580.10">
    <property type="entry name" value="CBS-domain"/>
    <property type="match status" value="1"/>
</dbReference>
<dbReference type="EMBL" id="ACPB03003346">
    <property type="status" value="NOT_ANNOTATED_CDS"/>
    <property type="molecule type" value="Genomic_DNA"/>
</dbReference>
<dbReference type="PANTHER" id="PTHR11689">
    <property type="entry name" value="CHLORIDE CHANNEL PROTEIN CLC FAMILY MEMBER"/>
    <property type="match status" value="1"/>
</dbReference>
<dbReference type="SUPFAM" id="SSF54631">
    <property type="entry name" value="CBS-domain pair"/>
    <property type="match status" value="1"/>
</dbReference>
<evidence type="ECO:0000256" key="5">
    <source>
        <dbReference type="ARBA" id="ARBA00023214"/>
    </source>
</evidence>
<dbReference type="HOGENOM" id="CLU_1706441_0_0_1"/>
<keyword evidence="5" id="KW-0868">Chloride</keyword>
<dbReference type="InterPro" id="IPR000644">
    <property type="entry name" value="CBS_dom"/>
</dbReference>
<keyword evidence="2" id="KW-0677">Repeat</keyword>
<dbReference type="InParanoid" id="T1HS39"/>
<dbReference type="AlphaFoldDB" id="T1HS39"/>
<dbReference type="STRING" id="13249.T1HS39"/>
<evidence type="ECO:0000256" key="2">
    <source>
        <dbReference type="ARBA" id="ARBA00022737"/>
    </source>
</evidence>
<reference evidence="6" key="1">
    <citation type="submission" date="2015-05" db="UniProtKB">
        <authorList>
            <consortium name="EnsemblMetazoa"/>
        </authorList>
    </citation>
    <scope>IDENTIFICATION</scope>
</reference>
<keyword evidence="4" id="KW-0129">CBS domain</keyword>
<proteinExistence type="predicted"/>
<dbReference type="InterPro" id="IPR051280">
    <property type="entry name" value="Cl-channel/antiporter"/>
</dbReference>
<dbReference type="EnsemblMetazoa" id="RPRC006859-RA">
    <property type="protein sequence ID" value="RPRC006859-PA"/>
    <property type="gene ID" value="RPRC006859"/>
</dbReference>
<keyword evidence="7" id="KW-1185">Reference proteome</keyword>
<evidence type="ECO:0000256" key="3">
    <source>
        <dbReference type="ARBA" id="ARBA00023065"/>
    </source>
</evidence>
<dbReference type="VEuPathDB" id="VectorBase:RPRC006859"/>
<dbReference type="InterPro" id="IPR046342">
    <property type="entry name" value="CBS_dom_sf"/>
</dbReference>
<evidence type="ECO:0000256" key="4">
    <source>
        <dbReference type="ARBA" id="ARBA00023122"/>
    </source>
</evidence>
<keyword evidence="3" id="KW-0406">Ion transport</keyword>
<evidence type="ECO:0000256" key="1">
    <source>
        <dbReference type="ARBA" id="ARBA00022448"/>
    </source>
</evidence>
<dbReference type="Pfam" id="PF00571">
    <property type="entry name" value="CBS"/>
    <property type="match status" value="1"/>
</dbReference>
<organism evidence="6 7">
    <name type="scientific">Rhodnius prolixus</name>
    <name type="common">Triatomid bug</name>
    <dbReference type="NCBI Taxonomy" id="13249"/>
    <lineage>
        <taxon>Eukaryota</taxon>
        <taxon>Metazoa</taxon>
        <taxon>Ecdysozoa</taxon>
        <taxon>Arthropoda</taxon>
        <taxon>Hexapoda</taxon>
        <taxon>Insecta</taxon>
        <taxon>Pterygota</taxon>
        <taxon>Neoptera</taxon>
        <taxon>Paraneoptera</taxon>
        <taxon>Hemiptera</taxon>
        <taxon>Heteroptera</taxon>
        <taxon>Panheteroptera</taxon>
        <taxon>Cimicomorpha</taxon>
        <taxon>Reduviidae</taxon>
        <taxon>Triatominae</taxon>
        <taxon>Rhodnius</taxon>
    </lineage>
</organism>
<dbReference type="Proteomes" id="UP000015103">
    <property type="component" value="Unassembled WGS sequence"/>
</dbReference>
<keyword evidence="1" id="KW-0813">Transport</keyword>